<dbReference type="PANTHER" id="PTHR30069:SF29">
    <property type="entry name" value="HEMOGLOBIN AND HEMOGLOBIN-HAPTOGLOBIN-BINDING PROTEIN 1-RELATED"/>
    <property type="match status" value="1"/>
</dbReference>
<dbReference type="InterPro" id="IPR008969">
    <property type="entry name" value="CarboxyPept-like_regulatory"/>
</dbReference>
<sequence>MYKKFYFITLFIFLSVKSFSQSSVSGKITDEKGTPLVRVNIFLKEIKLGTVSNENGDFEIKEVPYGNYNLEITSLGYQKQVTPITVQKGNAVLVAITMYEEKQALDEVILKAKSKQQQKQEEPIKVNIINVAKISERATPLTTIINQTSGVKVRQSAGIGSPTVVNINGLQGSAIRFFKNGIPSDYLGRAFQIGVIPTNLISDIEIYKGVLPIELGADALGGAINIVTKKPDHDFLIASYGLGSFNTHTANFNANYLIPKTKFHIGLKSYYIFSDNNYKFDAPILNPETQNYTHHTAKRFHDGIETYFVQGNFGVHTTKFADVLDVEISYFNFDKEIQTGTSITIPIGESRFNETNKIASVTYEKSISDAFLLNAFVAFSKKNNKRKDVSNNKYNWFGEVINAENFSKGETDHEKSDSNIDQDNFVTRLYGRYEINENLNIKVSTTFNSKNQVGTDPYQEEDVSTGIQPITIPSSYKKTISGFGIGSKLFHGKVTNEFTLKHFYLNTESTNIIETVETIKKSKSSFGWGNSVKYKFNNTVFARVSFENTTRIPEAEEYFGDNLFNLSSPDLNPEKSKNVNVGFYTNLNAVKTLFIDVNTFYRNTENFIRKLPIGFVFTQNENTDTQITKGIETSLKANFKNNFTATTSVTYQDMRRVDTNGSALENSRTPNTPYFFTNIHVLKRYKNPFEWPIALDVYANYNFTEQYLLWPTAKTLEPALFERDIDFTDLIIPEQHEVSFGITVKLEKLPISINTEITNISNSKLYDEFRIQKPLRAFRLKITYKL</sequence>
<evidence type="ECO:0000256" key="7">
    <source>
        <dbReference type="ARBA" id="ARBA00023237"/>
    </source>
</evidence>
<evidence type="ECO:0000256" key="6">
    <source>
        <dbReference type="ARBA" id="ARBA00023136"/>
    </source>
</evidence>
<dbReference type="PANTHER" id="PTHR30069">
    <property type="entry name" value="TONB-DEPENDENT OUTER MEMBRANE RECEPTOR"/>
    <property type="match status" value="1"/>
</dbReference>
<keyword evidence="5" id="KW-0732">Signal</keyword>
<dbReference type="Gene3D" id="2.40.170.20">
    <property type="entry name" value="TonB-dependent receptor, beta-barrel domain"/>
    <property type="match status" value="1"/>
</dbReference>
<reference evidence="10" key="1">
    <citation type="submission" date="2024-04" db="EMBL/GenBank/DDBJ databases">
        <title>Mariniflexile litorale, isolated from the shallow sediments of the Sea of Japan.</title>
        <authorList>
            <person name="Romanenko L."/>
            <person name="Isaeva M."/>
        </authorList>
    </citation>
    <scope>NUCLEOTIDE SEQUENCE [LARGE SCALE GENOMIC DNA]</scope>
    <source>
        <strain evidence="10">KMM 9835</strain>
    </source>
</reference>
<evidence type="ECO:0000256" key="1">
    <source>
        <dbReference type="ARBA" id="ARBA00004571"/>
    </source>
</evidence>
<dbReference type="GO" id="GO:0044718">
    <property type="term" value="P:siderophore transmembrane transport"/>
    <property type="evidence" value="ECO:0007669"/>
    <property type="project" value="TreeGrafter"/>
</dbReference>
<dbReference type="RefSeq" id="WP_308992726.1">
    <property type="nucleotide sequence ID" value="NZ_CP155618.1"/>
</dbReference>
<evidence type="ECO:0000256" key="5">
    <source>
        <dbReference type="ARBA" id="ARBA00022729"/>
    </source>
</evidence>
<dbReference type="InterPro" id="IPR039426">
    <property type="entry name" value="TonB-dep_rcpt-like"/>
</dbReference>
<dbReference type="Proteomes" id="UP001224325">
    <property type="component" value="Chromosome"/>
</dbReference>
<gene>
    <name evidence="10" type="ORF">QLS71_016325</name>
</gene>
<name>A0AAU7EE77_9FLAO</name>
<keyword evidence="3 8" id="KW-1134">Transmembrane beta strand</keyword>
<dbReference type="InterPro" id="IPR012910">
    <property type="entry name" value="Plug_dom"/>
</dbReference>
<keyword evidence="11" id="KW-1185">Reference proteome</keyword>
<keyword evidence="4 8" id="KW-0812">Transmembrane</keyword>
<evidence type="ECO:0000256" key="4">
    <source>
        <dbReference type="ARBA" id="ARBA00022692"/>
    </source>
</evidence>
<evidence type="ECO:0000256" key="8">
    <source>
        <dbReference type="PROSITE-ProRule" id="PRU01360"/>
    </source>
</evidence>
<dbReference type="Pfam" id="PF07715">
    <property type="entry name" value="Plug"/>
    <property type="match status" value="1"/>
</dbReference>
<evidence type="ECO:0000256" key="3">
    <source>
        <dbReference type="ARBA" id="ARBA00022452"/>
    </source>
</evidence>
<evidence type="ECO:0000313" key="11">
    <source>
        <dbReference type="Proteomes" id="UP001224325"/>
    </source>
</evidence>
<feature type="domain" description="TonB-dependent receptor plug" evidence="9">
    <location>
        <begin position="119"/>
        <end position="223"/>
    </location>
</feature>
<comment type="subcellular location">
    <subcellularLocation>
        <location evidence="1 8">Cell outer membrane</location>
        <topology evidence="1 8">Multi-pass membrane protein</topology>
    </subcellularLocation>
</comment>
<keyword evidence="2 8" id="KW-0813">Transport</keyword>
<dbReference type="InterPro" id="IPR037066">
    <property type="entry name" value="Plug_dom_sf"/>
</dbReference>
<keyword evidence="10" id="KW-0675">Receptor</keyword>
<evidence type="ECO:0000259" key="9">
    <source>
        <dbReference type="Pfam" id="PF07715"/>
    </source>
</evidence>
<organism evidence="10 11">
    <name type="scientific">Mariniflexile litorale</name>
    <dbReference type="NCBI Taxonomy" id="3045158"/>
    <lineage>
        <taxon>Bacteria</taxon>
        <taxon>Pseudomonadati</taxon>
        <taxon>Bacteroidota</taxon>
        <taxon>Flavobacteriia</taxon>
        <taxon>Flavobacteriales</taxon>
        <taxon>Flavobacteriaceae</taxon>
        <taxon>Mariniflexile</taxon>
    </lineage>
</organism>
<keyword evidence="6 8" id="KW-0472">Membrane</keyword>
<evidence type="ECO:0000256" key="2">
    <source>
        <dbReference type="ARBA" id="ARBA00022448"/>
    </source>
</evidence>
<keyword evidence="7 8" id="KW-0998">Cell outer membrane</keyword>
<dbReference type="SUPFAM" id="SSF49464">
    <property type="entry name" value="Carboxypeptidase regulatory domain-like"/>
    <property type="match status" value="1"/>
</dbReference>
<dbReference type="SUPFAM" id="SSF56935">
    <property type="entry name" value="Porins"/>
    <property type="match status" value="1"/>
</dbReference>
<dbReference type="GO" id="GO:0015344">
    <property type="term" value="F:siderophore uptake transmembrane transporter activity"/>
    <property type="evidence" value="ECO:0007669"/>
    <property type="project" value="TreeGrafter"/>
</dbReference>
<proteinExistence type="inferred from homology"/>
<dbReference type="KEGG" id="mlil:QLS71_016325"/>
<comment type="similarity">
    <text evidence="8">Belongs to the TonB-dependent receptor family.</text>
</comment>
<evidence type="ECO:0000313" key="10">
    <source>
        <dbReference type="EMBL" id="XBL13876.1"/>
    </source>
</evidence>
<accession>A0AAU7EE77</accession>
<dbReference type="GO" id="GO:0009279">
    <property type="term" value="C:cell outer membrane"/>
    <property type="evidence" value="ECO:0007669"/>
    <property type="project" value="UniProtKB-SubCell"/>
</dbReference>
<dbReference type="EMBL" id="CP155618">
    <property type="protein sequence ID" value="XBL13876.1"/>
    <property type="molecule type" value="Genomic_DNA"/>
</dbReference>
<dbReference type="PROSITE" id="PS52016">
    <property type="entry name" value="TONB_DEPENDENT_REC_3"/>
    <property type="match status" value="1"/>
</dbReference>
<dbReference type="Gene3D" id="2.60.40.1120">
    <property type="entry name" value="Carboxypeptidase-like, regulatory domain"/>
    <property type="match status" value="1"/>
</dbReference>
<dbReference type="Gene3D" id="2.170.130.10">
    <property type="entry name" value="TonB-dependent receptor, plug domain"/>
    <property type="match status" value="1"/>
</dbReference>
<dbReference type="AlphaFoldDB" id="A0AAU7EE77"/>
<dbReference type="InterPro" id="IPR036942">
    <property type="entry name" value="Beta-barrel_TonB_sf"/>
</dbReference>
<protein>
    <submittedName>
        <fullName evidence="10">TonB-dependent receptor</fullName>
    </submittedName>
</protein>
<dbReference type="Pfam" id="PF13715">
    <property type="entry name" value="CarbopepD_reg_2"/>
    <property type="match status" value="1"/>
</dbReference>